<gene>
    <name evidence="2" type="ORF">GQ55_9G453800</name>
</gene>
<protein>
    <submittedName>
        <fullName evidence="2">Uncharacterized protein</fullName>
    </submittedName>
</protein>
<name>A0A2T7CBV6_9POAL</name>
<evidence type="ECO:0000313" key="3">
    <source>
        <dbReference type="Proteomes" id="UP000244336"/>
    </source>
</evidence>
<sequence length="176" mass="19467">MSSPNRAESRRATGAGREISPHREHLSPAAPLIAGEGRQEAEQACGVVSMGIEATPVSSSSWSGTRHAGLEPRRVREEGQASSSSAAGQHHQERELQLHRGPARPDELERHGGGWWPAHGERRGIGEKMERRKKEREKRADRWALPSCGIHVSKSTVKTGRWPNMNGFKSWVAKDF</sequence>
<feature type="compositionally biased region" description="Basic and acidic residues" evidence="1">
    <location>
        <begin position="90"/>
        <end position="112"/>
    </location>
</feature>
<dbReference type="Gramene" id="PUZ40817">
    <property type="protein sequence ID" value="PUZ40817"/>
    <property type="gene ID" value="GQ55_9G453800"/>
</dbReference>
<feature type="region of interest" description="Disordered" evidence="1">
    <location>
        <begin position="1"/>
        <end position="140"/>
    </location>
</feature>
<reference evidence="2 3" key="1">
    <citation type="submission" date="2018-04" db="EMBL/GenBank/DDBJ databases">
        <title>WGS assembly of Panicum hallii var. hallii HAL2.</title>
        <authorList>
            <person name="Lovell J."/>
            <person name="Jenkins J."/>
            <person name="Lowry D."/>
            <person name="Mamidi S."/>
            <person name="Sreedasyam A."/>
            <person name="Weng X."/>
            <person name="Barry K."/>
            <person name="Bonette J."/>
            <person name="Campitelli B."/>
            <person name="Daum C."/>
            <person name="Gordon S."/>
            <person name="Gould B."/>
            <person name="Lipzen A."/>
            <person name="MacQueen A."/>
            <person name="Palacio-Mejia J."/>
            <person name="Plott C."/>
            <person name="Shakirov E."/>
            <person name="Shu S."/>
            <person name="Yoshinaga Y."/>
            <person name="Zane M."/>
            <person name="Rokhsar D."/>
            <person name="Grimwood J."/>
            <person name="Schmutz J."/>
            <person name="Juenger T."/>
        </authorList>
    </citation>
    <scope>NUCLEOTIDE SEQUENCE [LARGE SCALE GENOMIC DNA]</scope>
    <source>
        <strain evidence="3">cv. HAL2</strain>
    </source>
</reference>
<dbReference type="EMBL" id="CM009757">
    <property type="protein sequence ID" value="PUZ40817.1"/>
    <property type="molecule type" value="Genomic_DNA"/>
</dbReference>
<feature type="compositionally biased region" description="Basic and acidic residues" evidence="1">
    <location>
        <begin position="119"/>
        <end position="140"/>
    </location>
</feature>
<keyword evidence="3" id="KW-1185">Reference proteome</keyword>
<dbReference type="AlphaFoldDB" id="A0A2T7CBV6"/>
<proteinExistence type="predicted"/>
<evidence type="ECO:0000313" key="2">
    <source>
        <dbReference type="EMBL" id="PUZ40817.1"/>
    </source>
</evidence>
<accession>A0A2T7CBV6</accession>
<organism evidence="2 3">
    <name type="scientific">Panicum hallii var. hallii</name>
    <dbReference type="NCBI Taxonomy" id="1504633"/>
    <lineage>
        <taxon>Eukaryota</taxon>
        <taxon>Viridiplantae</taxon>
        <taxon>Streptophyta</taxon>
        <taxon>Embryophyta</taxon>
        <taxon>Tracheophyta</taxon>
        <taxon>Spermatophyta</taxon>
        <taxon>Magnoliopsida</taxon>
        <taxon>Liliopsida</taxon>
        <taxon>Poales</taxon>
        <taxon>Poaceae</taxon>
        <taxon>PACMAD clade</taxon>
        <taxon>Panicoideae</taxon>
        <taxon>Panicodae</taxon>
        <taxon>Paniceae</taxon>
        <taxon>Panicinae</taxon>
        <taxon>Panicum</taxon>
        <taxon>Panicum sect. Panicum</taxon>
    </lineage>
</organism>
<dbReference type="Proteomes" id="UP000244336">
    <property type="component" value="Chromosome 9"/>
</dbReference>
<evidence type="ECO:0000256" key="1">
    <source>
        <dbReference type="SAM" id="MobiDB-lite"/>
    </source>
</evidence>
<feature type="compositionally biased region" description="Low complexity" evidence="1">
    <location>
        <begin position="80"/>
        <end position="89"/>
    </location>
</feature>
<feature type="compositionally biased region" description="Basic and acidic residues" evidence="1">
    <location>
        <begin position="68"/>
        <end position="79"/>
    </location>
</feature>